<dbReference type="SUPFAM" id="SSF51735">
    <property type="entry name" value="NAD(P)-binding Rossmann-fold domains"/>
    <property type="match status" value="1"/>
</dbReference>
<sequence>MELTGLRGQVAVVTGAARARGIGRDTAVVLAQSGCSVVVTGRKSSRLPEDEARSGWKGIHSVVEEIQAAGGKAAAFEGDLAVESEAQRLADFTASTFGPATILVNNAAANRGDDRQAVADLPLEAWHTVMNTNNDSVFLVSRAFARQMVTAGNGGSIVNISSIAGKVFGANTAAYASSKAAMQAITKVMCRELGPNNIRVNAICPGLIDTARMDDLKGQEGWHALVDRSSLGRAGEPIDIAWMVAFLCSDQARWISGQAINVDGGSVLEA</sequence>
<dbReference type="GO" id="GO:0016491">
    <property type="term" value="F:oxidoreductase activity"/>
    <property type="evidence" value="ECO:0007669"/>
    <property type="project" value="UniProtKB-KW"/>
</dbReference>
<dbReference type="PANTHER" id="PTHR24321:SF8">
    <property type="entry name" value="ESTRADIOL 17-BETA-DEHYDROGENASE 8-RELATED"/>
    <property type="match status" value="1"/>
</dbReference>
<name>A0A6J6WU06_9ZZZZ</name>
<evidence type="ECO:0000313" key="3">
    <source>
        <dbReference type="EMBL" id="CAB4788310.1"/>
    </source>
</evidence>
<reference evidence="3" key="1">
    <citation type="submission" date="2020-05" db="EMBL/GenBank/DDBJ databases">
        <authorList>
            <person name="Chiriac C."/>
            <person name="Salcher M."/>
            <person name="Ghai R."/>
            <person name="Kavagutti S V."/>
        </authorList>
    </citation>
    <scope>NUCLEOTIDE SEQUENCE</scope>
</reference>
<gene>
    <name evidence="3" type="ORF">UFOPK3001_00016</name>
</gene>
<dbReference type="PRINTS" id="PR00080">
    <property type="entry name" value="SDRFAMILY"/>
</dbReference>
<dbReference type="Pfam" id="PF13561">
    <property type="entry name" value="adh_short_C2"/>
    <property type="match status" value="1"/>
</dbReference>
<dbReference type="FunFam" id="3.40.50.720:FF:000084">
    <property type="entry name" value="Short-chain dehydrogenase reductase"/>
    <property type="match status" value="1"/>
</dbReference>
<dbReference type="InterPro" id="IPR036291">
    <property type="entry name" value="NAD(P)-bd_dom_sf"/>
</dbReference>
<evidence type="ECO:0000256" key="2">
    <source>
        <dbReference type="ARBA" id="ARBA00023002"/>
    </source>
</evidence>
<keyword evidence="2" id="KW-0560">Oxidoreductase</keyword>
<dbReference type="Gene3D" id="3.40.50.720">
    <property type="entry name" value="NAD(P)-binding Rossmann-like Domain"/>
    <property type="match status" value="1"/>
</dbReference>
<proteinExistence type="inferred from homology"/>
<accession>A0A6J6WU06</accession>
<dbReference type="AlphaFoldDB" id="A0A6J6WU06"/>
<dbReference type="InterPro" id="IPR020904">
    <property type="entry name" value="Sc_DH/Rdtase_CS"/>
</dbReference>
<dbReference type="PRINTS" id="PR00081">
    <property type="entry name" value="GDHRDH"/>
</dbReference>
<dbReference type="PROSITE" id="PS00061">
    <property type="entry name" value="ADH_SHORT"/>
    <property type="match status" value="1"/>
</dbReference>
<evidence type="ECO:0000256" key="1">
    <source>
        <dbReference type="ARBA" id="ARBA00006484"/>
    </source>
</evidence>
<protein>
    <submittedName>
        <fullName evidence="3">Unannotated protein</fullName>
    </submittedName>
</protein>
<dbReference type="CDD" id="cd05233">
    <property type="entry name" value="SDR_c"/>
    <property type="match status" value="1"/>
</dbReference>
<organism evidence="3">
    <name type="scientific">freshwater metagenome</name>
    <dbReference type="NCBI Taxonomy" id="449393"/>
    <lineage>
        <taxon>unclassified sequences</taxon>
        <taxon>metagenomes</taxon>
        <taxon>ecological metagenomes</taxon>
    </lineage>
</organism>
<comment type="similarity">
    <text evidence="1">Belongs to the short-chain dehydrogenases/reductases (SDR) family.</text>
</comment>
<dbReference type="EMBL" id="CAFAAJ010000001">
    <property type="protein sequence ID" value="CAB4788310.1"/>
    <property type="molecule type" value="Genomic_DNA"/>
</dbReference>
<dbReference type="PANTHER" id="PTHR24321">
    <property type="entry name" value="DEHYDROGENASES, SHORT CHAIN"/>
    <property type="match status" value="1"/>
</dbReference>
<dbReference type="InterPro" id="IPR002347">
    <property type="entry name" value="SDR_fam"/>
</dbReference>